<evidence type="ECO:0000256" key="8">
    <source>
        <dbReference type="ARBA" id="ARBA00023136"/>
    </source>
</evidence>
<dbReference type="Pfam" id="PF12019">
    <property type="entry name" value="GspH"/>
    <property type="match status" value="1"/>
</dbReference>
<accession>A0A3G2SZM0</accession>
<gene>
    <name evidence="13" type="ORF">CDG68_06385</name>
</gene>
<protein>
    <recommendedName>
        <fullName evidence="2">Type II secretion system protein H</fullName>
    </recommendedName>
    <alternativeName>
        <fullName evidence="10">General secretion pathway protein H</fullName>
    </alternativeName>
</protein>
<dbReference type="InterPro" id="IPR045584">
    <property type="entry name" value="Pilin-like"/>
</dbReference>
<proteinExistence type="inferred from homology"/>
<evidence type="ECO:0000313" key="14">
    <source>
        <dbReference type="Proteomes" id="UP000279962"/>
    </source>
</evidence>
<name>A0A3G2SZM0_9GAMM</name>
<evidence type="ECO:0000256" key="5">
    <source>
        <dbReference type="ARBA" id="ARBA00022519"/>
    </source>
</evidence>
<dbReference type="RefSeq" id="WP_087552720.1">
    <property type="nucleotide sequence ID" value="NZ_CP033133.1"/>
</dbReference>
<organism evidence="13 14">
    <name type="scientific">Acinetobacter wuhouensis</name>
    <dbReference type="NCBI Taxonomy" id="1879050"/>
    <lineage>
        <taxon>Bacteria</taxon>
        <taxon>Pseudomonadati</taxon>
        <taxon>Pseudomonadota</taxon>
        <taxon>Gammaproteobacteria</taxon>
        <taxon>Moraxellales</taxon>
        <taxon>Moraxellaceae</taxon>
        <taxon>Acinetobacter</taxon>
    </lineage>
</organism>
<feature type="transmembrane region" description="Helical" evidence="11">
    <location>
        <begin position="12"/>
        <end position="34"/>
    </location>
</feature>
<evidence type="ECO:0000256" key="3">
    <source>
        <dbReference type="ARBA" id="ARBA00022475"/>
    </source>
</evidence>
<evidence type="ECO:0000256" key="2">
    <source>
        <dbReference type="ARBA" id="ARBA00021549"/>
    </source>
</evidence>
<evidence type="ECO:0000256" key="6">
    <source>
        <dbReference type="ARBA" id="ARBA00022692"/>
    </source>
</evidence>
<feature type="domain" description="General secretion pathway GspH" evidence="12">
    <location>
        <begin position="49"/>
        <end position="158"/>
    </location>
</feature>
<dbReference type="GO" id="GO:0015627">
    <property type="term" value="C:type II protein secretion system complex"/>
    <property type="evidence" value="ECO:0007669"/>
    <property type="project" value="InterPro"/>
</dbReference>
<dbReference type="SUPFAM" id="SSF54523">
    <property type="entry name" value="Pili subunits"/>
    <property type="match status" value="1"/>
</dbReference>
<keyword evidence="4" id="KW-0488">Methylation</keyword>
<evidence type="ECO:0000259" key="12">
    <source>
        <dbReference type="Pfam" id="PF12019"/>
    </source>
</evidence>
<keyword evidence="5" id="KW-0997">Cell inner membrane</keyword>
<comment type="similarity">
    <text evidence="9">Belongs to the GSP H family.</text>
</comment>
<sequence length="175" mass="19540">MYSYCKEQAFTLVELIVTISILTILATLAFPSYLNFKAKQELNHITALIHTLNQSAKSNAVTYHSIIVICSSTNATQCANDQWNTGIIMFSDRNNNQQVDPDERIHSVVDTQLKYGSLTWDGGITSTKVLTFQGDTGLPRSSFGSFYYCSQHASSLHRRFALPKTGLLRVESYAC</sequence>
<keyword evidence="3" id="KW-1003">Cell membrane</keyword>
<dbReference type="GO" id="GO:0005886">
    <property type="term" value="C:plasma membrane"/>
    <property type="evidence" value="ECO:0007669"/>
    <property type="project" value="UniProtKB-SubCell"/>
</dbReference>
<keyword evidence="7 11" id="KW-1133">Transmembrane helix</keyword>
<reference evidence="13 14" key="1">
    <citation type="submission" date="2018-10" db="EMBL/GenBank/DDBJ databases">
        <title>The complete genome of Acinetobacter wuhouensis strain WCHAW010062.</title>
        <authorList>
            <person name="Hu Y."/>
            <person name="Long H."/>
            <person name="Feng Y."/>
            <person name="Zong Z."/>
        </authorList>
    </citation>
    <scope>NUCLEOTIDE SEQUENCE [LARGE SCALE GENOMIC DNA]</scope>
    <source>
        <strain evidence="13 14">WCHAW010062</strain>
    </source>
</reference>
<evidence type="ECO:0000313" key="13">
    <source>
        <dbReference type="EMBL" id="AYO53314.1"/>
    </source>
</evidence>
<dbReference type="Gene3D" id="3.30.700.10">
    <property type="entry name" value="Glycoprotein, Type 4 Pilin"/>
    <property type="match status" value="1"/>
</dbReference>
<evidence type="ECO:0000256" key="11">
    <source>
        <dbReference type="SAM" id="Phobius"/>
    </source>
</evidence>
<evidence type="ECO:0000256" key="4">
    <source>
        <dbReference type="ARBA" id="ARBA00022481"/>
    </source>
</evidence>
<dbReference type="Proteomes" id="UP000279962">
    <property type="component" value="Chromosome"/>
</dbReference>
<keyword evidence="8 11" id="KW-0472">Membrane</keyword>
<dbReference type="InterPro" id="IPR022346">
    <property type="entry name" value="T2SS_GspH"/>
</dbReference>
<evidence type="ECO:0000256" key="10">
    <source>
        <dbReference type="ARBA" id="ARBA00030775"/>
    </source>
</evidence>
<dbReference type="AlphaFoldDB" id="A0A3G2SZM0"/>
<keyword evidence="6 11" id="KW-0812">Transmembrane</keyword>
<dbReference type="EMBL" id="CP033133">
    <property type="protein sequence ID" value="AYO53314.1"/>
    <property type="molecule type" value="Genomic_DNA"/>
</dbReference>
<dbReference type="InterPro" id="IPR012902">
    <property type="entry name" value="N_methyl_site"/>
</dbReference>
<dbReference type="GO" id="GO:0015628">
    <property type="term" value="P:protein secretion by the type II secretion system"/>
    <property type="evidence" value="ECO:0007669"/>
    <property type="project" value="InterPro"/>
</dbReference>
<comment type="subcellular location">
    <subcellularLocation>
        <location evidence="1">Cell inner membrane</location>
        <topology evidence="1">Single-pass membrane protein</topology>
    </subcellularLocation>
</comment>
<evidence type="ECO:0000256" key="9">
    <source>
        <dbReference type="ARBA" id="ARBA00025772"/>
    </source>
</evidence>
<evidence type="ECO:0000256" key="1">
    <source>
        <dbReference type="ARBA" id="ARBA00004377"/>
    </source>
</evidence>
<dbReference type="Pfam" id="PF07963">
    <property type="entry name" value="N_methyl"/>
    <property type="match status" value="1"/>
</dbReference>
<dbReference type="NCBIfam" id="TIGR02532">
    <property type="entry name" value="IV_pilin_GFxxxE"/>
    <property type="match status" value="1"/>
</dbReference>
<evidence type="ECO:0000256" key="7">
    <source>
        <dbReference type="ARBA" id="ARBA00022989"/>
    </source>
</evidence>